<evidence type="ECO:0000313" key="1">
    <source>
        <dbReference type="EMBL" id="CAF0938861.1"/>
    </source>
</evidence>
<dbReference type="EMBL" id="CAJOBC010002103">
    <property type="protein sequence ID" value="CAF3715657.1"/>
    <property type="molecule type" value="Genomic_DNA"/>
</dbReference>
<dbReference type="AlphaFoldDB" id="A0A814C665"/>
<evidence type="ECO:0000313" key="3">
    <source>
        <dbReference type="Proteomes" id="UP000663829"/>
    </source>
</evidence>
<protein>
    <recommendedName>
        <fullName evidence="4">N-acetyltransferase domain-containing protein</fullName>
    </recommendedName>
</protein>
<keyword evidence="3" id="KW-1185">Reference proteome</keyword>
<organism evidence="1 3">
    <name type="scientific">Didymodactylos carnosus</name>
    <dbReference type="NCBI Taxonomy" id="1234261"/>
    <lineage>
        <taxon>Eukaryota</taxon>
        <taxon>Metazoa</taxon>
        <taxon>Spiralia</taxon>
        <taxon>Gnathifera</taxon>
        <taxon>Rotifera</taxon>
        <taxon>Eurotatoria</taxon>
        <taxon>Bdelloidea</taxon>
        <taxon>Philodinida</taxon>
        <taxon>Philodinidae</taxon>
        <taxon>Didymodactylos</taxon>
    </lineage>
</organism>
<dbReference type="PANTHER" id="PTHR20905">
    <property type="entry name" value="N-ACETYLTRANSFERASE-RELATED"/>
    <property type="match status" value="1"/>
</dbReference>
<accession>A0A814C665</accession>
<dbReference type="GO" id="GO:0008080">
    <property type="term" value="F:N-acetyltransferase activity"/>
    <property type="evidence" value="ECO:0007669"/>
    <property type="project" value="TreeGrafter"/>
</dbReference>
<dbReference type="OrthoDB" id="10038813at2759"/>
<dbReference type="Proteomes" id="UP000663829">
    <property type="component" value="Unassembled WGS sequence"/>
</dbReference>
<name>A0A814C665_9BILA</name>
<dbReference type="Gene3D" id="3.40.630.30">
    <property type="match status" value="1"/>
</dbReference>
<dbReference type="Proteomes" id="UP000681722">
    <property type="component" value="Unassembled WGS sequence"/>
</dbReference>
<evidence type="ECO:0008006" key="4">
    <source>
        <dbReference type="Google" id="ProtNLM"/>
    </source>
</evidence>
<dbReference type="EMBL" id="CAJNOQ010002103">
    <property type="protein sequence ID" value="CAF0938861.1"/>
    <property type="molecule type" value="Genomic_DNA"/>
</dbReference>
<reference evidence="1" key="1">
    <citation type="submission" date="2021-02" db="EMBL/GenBank/DDBJ databases">
        <authorList>
            <person name="Nowell W R."/>
        </authorList>
    </citation>
    <scope>NUCLEOTIDE SEQUENCE</scope>
</reference>
<evidence type="ECO:0000313" key="2">
    <source>
        <dbReference type="EMBL" id="CAF3715657.1"/>
    </source>
</evidence>
<dbReference type="SUPFAM" id="SSF55729">
    <property type="entry name" value="Acyl-CoA N-acyltransferases (Nat)"/>
    <property type="match status" value="1"/>
</dbReference>
<dbReference type="PANTHER" id="PTHR20905:SF1">
    <property type="entry name" value="AT07410P-RELATED"/>
    <property type="match status" value="1"/>
</dbReference>
<sequence length="227" mass="26007">MIDEDETYVYEIMQDDKHPLDECAKLLAESFTKFNPIEAYLKTTYDQFFSYASTLINDALNDETLSIVVRHKGTHQIQGVLLARDLYLQQHHSSTTDAHFNPIIDLLGELEDHFVKEYERVHGTKLTEKSVVSLSLEATHSDCFGRGIATKLPKLLITHARQMGFKNLIVETTHPATKHIYINKLNGRELTSINPAKWLWKRGGNDKYPFGNYMTQPNEVSLIVIDL</sequence>
<gene>
    <name evidence="1" type="ORF">GPM918_LOCUS10597</name>
    <name evidence="2" type="ORF">SRO942_LOCUS10598</name>
</gene>
<dbReference type="InterPro" id="IPR016181">
    <property type="entry name" value="Acyl_CoA_acyltransferase"/>
</dbReference>
<proteinExistence type="predicted"/>
<comment type="caution">
    <text evidence="1">The sequence shown here is derived from an EMBL/GenBank/DDBJ whole genome shotgun (WGS) entry which is preliminary data.</text>
</comment>